<dbReference type="AlphaFoldDB" id="A0A6J7DYK0"/>
<proteinExistence type="predicted"/>
<evidence type="ECO:0000313" key="3">
    <source>
        <dbReference type="EMBL" id="CAB4875661.1"/>
    </source>
</evidence>
<dbReference type="Pfam" id="PF21906">
    <property type="entry name" value="WHD_NrtR"/>
    <property type="match status" value="1"/>
</dbReference>
<dbReference type="Gene3D" id="3.90.79.10">
    <property type="entry name" value="Nucleoside Triphosphate Pyrophosphohydrolase"/>
    <property type="match status" value="1"/>
</dbReference>
<organism evidence="3">
    <name type="scientific">freshwater metagenome</name>
    <dbReference type="NCBI Taxonomy" id="449393"/>
    <lineage>
        <taxon>unclassified sequences</taxon>
        <taxon>metagenomes</taxon>
        <taxon>ecological metagenomes</taxon>
    </lineage>
</organism>
<evidence type="ECO:0000259" key="2">
    <source>
        <dbReference type="Pfam" id="PF21906"/>
    </source>
</evidence>
<dbReference type="PANTHER" id="PTHR43736">
    <property type="entry name" value="ADP-RIBOSE PYROPHOSPHATASE"/>
    <property type="match status" value="1"/>
</dbReference>
<sequence>MPRNQDEQHSNLSAGSSLEAEGKRAIRDARAAGGSTAQRLRSQELWRDESGRSLEDYPRPSVAVDVAVLTVPDPLDLELRYSSSSQETESEGGLHVLLVLSEIRSSNQPLSKPSWSLPGTFLHDGETLIQATNRALLTKAGIKGLHPRQLKVFDELRRDPRGRVLSVGHFELVNWEKIRQAVLFNPDIRLRSVRSVAEKRTRVRIDHREIVSQAAERVQADYRSVPDPYRLLAEPFTLRDLESLHRRIDPDGTPAKDTFRRRMMNYLVDTESTSSGSIGKPARLFENNPSRTGRNRPT</sequence>
<dbReference type="PANTHER" id="PTHR43736:SF4">
    <property type="entry name" value="SLR1690 PROTEIN"/>
    <property type="match status" value="1"/>
</dbReference>
<feature type="compositionally biased region" description="Basic and acidic residues" evidence="1">
    <location>
        <begin position="41"/>
        <end position="57"/>
    </location>
</feature>
<feature type="region of interest" description="Disordered" evidence="1">
    <location>
        <begin position="1"/>
        <end position="57"/>
    </location>
</feature>
<dbReference type="InterPro" id="IPR015797">
    <property type="entry name" value="NUDIX_hydrolase-like_dom_sf"/>
</dbReference>
<dbReference type="CDD" id="cd18873">
    <property type="entry name" value="NUDIX_NadM_like"/>
    <property type="match status" value="1"/>
</dbReference>
<dbReference type="InterPro" id="IPR054105">
    <property type="entry name" value="WHD_NrtR"/>
</dbReference>
<accession>A0A6J7DYK0</accession>
<dbReference type="SUPFAM" id="SSF55811">
    <property type="entry name" value="Nudix"/>
    <property type="match status" value="1"/>
</dbReference>
<dbReference type="Gene3D" id="1.10.10.10">
    <property type="entry name" value="Winged helix-like DNA-binding domain superfamily/Winged helix DNA-binding domain"/>
    <property type="match status" value="1"/>
</dbReference>
<name>A0A6J7DYK0_9ZZZZ</name>
<dbReference type="InterPro" id="IPR036388">
    <property type="entry name" value="WH-like_DNA-bd_sf"/>
</dbReference>
<feature type="region of interest" description="Disordered" evidence="1">
    <location>
        <begin position="270"/>
        <end position="298"/>
    </location>
</feature>
<feature type="domain" description="NrtR DNA-binding winged helix" evidence="2">
    <location>
        <begin position="229"/>
        <end position="285"/>
    </location>
</feature>
<dbReference type="EMBL" id="CAFBLM010000049">
    <property type="protein sequence ID" value="CAB4875661.1"/>
    <property type="molecule type" value="Genomic_DNA"/>
</dbReference>
<dbReference type="SUPFAM" id="SSF46785">
    <property type="entry name" value="Winged helix' DNA-binding domain"/>
    <property type="match status" value="1"/>
</dbReference>
<protein>
    <submittedName>
        <fullName evidence="3">Unannotated protein</fullName>
    </submittedName>
</protein>
<dbReference type="InterPro" id="IPR036390">
    <property type="entry name" value="WH_DNA-bd_sf"/>
</dbReference>
<evidence type="ECO:0000256" key="1">
    <source>
        <dbReference type="SAM" id="MobiDB-lite"/>
    </source>
</evidence>
<reference evidence="3" key="1">
    <citation type="submission" date="2020-05" db="EMBL/GenBank/DDBJ databases">
        <authorList>
            <person name="Chiriac C."/>
            <person name="Salcher M."/>
            <person name="Ghai R."/>
            <person name="Kavagutti S V."/>
        </authorList>
    </citation>
    <scope>NUCLEOTIDE SEQUENCE</scope>
</reference>
<gene>
    <name evidence="3" type="ORF">UFOPK3401_01062</name>
</gene>
<feature type="compositionally biased region" description="Basic and acidic residues" evidence="1">
    <location>
        <begin position="20"/>
        <end position="30"/>
    </location>
</feature>